<reference evidence="2" key="1">
    <citation type="journal article" date="2009" name="PLoS Genet.">
        <title>Sequencing, mapping, and analysis of 27,455 maize full-length cDNAs.</title>
        <authorList>
            <person name="Soderlund C."/>
            <person name="Descour A."/>
            <person name="Kudrna D."/>
            <person name="Bomhoff M."/>
            <person name="Boyd L."/>
            <person name="Currie J."/>
            <person name="Angelova A."/>
            <person name="Collura K."/>
            <person name="Wissotski M."/>
            <person name="Ashley E."/>
            <person name="Morrow D."/>
            <person name="Fernandes J."/>
            <person name="Walbot V."/>
            <person name="Yu Y."/>
        </authorList>
    </citation>
    <scope>NUCLEOTIDE SEQUENCE</scope>
    <source>
        <strain evidence="2">B73</strain>
    </source>
</reference>
<feature type="compositionally biased region" description="Basic residues" evidence="1">
    <location>
        <begin position="139"/>
        <end position="187"/>
    </location>
</feature>
<feature type="compositionally biased region" description="Low complexity" evidence="1">
    <location>
        <begin position="63"/>
        <end position="75"/>
    </location>
</feature>
<sequence>MDVVVNSFPGLHGEAVGFRAGEGGAAGGRDARDDAGDGHARVRGARVHPDGPPDGEERRVQLRRGAAGAAHGPPLRRQEPARARAEPRGLGAPLPPPRRPPAPLHGPGAGDAVLGARRGEGRRGGAPVPAERAQGAPHHATRRRRARAAAGARRRRAHGPVRVHGRWSRRRGRGRAGAGRCRRRRQCGRGGGRQAGQEARHVGRPRGEPTAEPVRQRREETREPADPEQGMSAIANLQVYIAR</sequence>
<accession>C4JA46</accession>
<protein>
    <submittedName>
        <fullName evidence="2">Uncharacterized protein</fullName>
    </submittedName>
</protein>
<evidence type="ECO:0000313" key="2">
    <source>
        <dbReference type="EMBL" id="ACR38046.1"/>
    </source>
</evidence>
<feature type="region of interest" description="Disordered" evidence="1">
    <location>
        <begin position="1"/>
        <end position="233"/>
    </location>
</feature>
<feature type="compositionally biased region" description="Basic and acidic residues" evidence="1">
    <location>
        <begin position="76"/>
        <end position="87"/>
    </location>
</feature>
<dbReference type="AlphaFoldDB" id="C4JA46"/>
<feature type="compositionally biased region" description="Pro residues" evidence="1">
    <location>
        <begin position="93"/>
        <end position="104"/>
    </location>
</feature>
<proteinExistence type="evidence at transcript level"/>
<feature type="compositionally biased region" description="Basic and acidic residues" evidence="1">
    <location>
        <begin position="29"/>
        <end position="40"/>
    </location>
</feature>
<evidence type="ECO:0000256" key="1">
    <source>
        <dbReference type="SAM" id="MobiDB-lite"/>
    </source>
</evidence>
<feature type="compositionally biased region" description="Basic and acidic residues" evidence="1">
    <location>
        <begin position="47"/>
        <end position="60"/>
    </location>
</feature>
<name>C4JA46_MAIZE</name>
<organism evidence="2">
    <name type="scientific">Zea mays</name>
    <name type="common">Maize</name>
    <dbReference type="NCBI Taxonomy" id="4577"/>
    <lineage>
        <taxon>Eukaryota</taxon>
        <taxon>Viridiplantae</taxon>
        <taxon>Streptophyta</taxon>
        <taxon>Embryophyta</taxon>
        <taxon>Tracheophyta</taxon>
        <taxon>Spermatophyta</taxon>
        <taxon>Magnoliopsida</taxon>
        <taxon>Liliopsida</taxon>
        <taxon>Poales</taxon>
        <taxon>Poaceae</taxon>
        <taxon>PACMAD clade</taxon>
        <taxon>Panicoideae</taxon>
        <taxon>Andropogonodae</taxon>
        <taxon>Andropogoneae</taxon>
        <taxon>Tripsacinae</taxon>
        <taxon>Zea</taxon>
    </lineage>
</organism>
<dbReference type="EMBL" id="BT087693">
    <property type="protein sequence ID" value="ACR38046.1"/>
    <property type="molecule type" value="mRNA"/>
</dbReference>
<feature type="compositionally biased region" description="Basic and acidic residues" evidence="1">
    <location>
        <begin position="198"/>
        <end position="225"/>
    </location>
</feature>